<feature type="transmembrane region" description="Helical" evidence="1">
    <location>
        <begin position="177"/>
        <end position="196"/>
    </location>
</feature>
<keyword evidence="1" id="KW-1133">Transmembrane helix</keyword>
<evidence type="ECO:0000313" key="2">
    <source>
        <dbReference type="EMBL" id="TMP39307.1"/>
    </source>
</evidence>
<evidence type="ECO:0000313" key="3">
    <source>
        <dbReference type="Proteomes" id="UP000306719"/>
    </source>
</evidence>
<dbReference type="AlphaFoldDB" id="A0A5S3X3Z1"/>
<dbReference type="RefSeq" id="WP_138543228.1">
    <property type="nucleotide sequence ID" value="NZ_PNCJ01000005.1"/>
</dbReference>
<dbReference type="EMBL" id="PNCJ01000005">
    <property type="protein sequence ID" value="TMP39307.1"/>
    <property type="molecule type" value="Genomic_DNA"/>
</dbReference>
<dbReference type="OrthoDB" id="8612466at2"/>
<keyword evidence="1" id="KW-0812">Transmembrane</keyword>
<dbReference type="Gene3D" id="3.30.420.40">
    <property type="match status" value="1"/>
</dbReference>
<reference evidence="2 3" key="1">
    <citation type="submission" date="2018-01" db="EMBL/GenBank/DDBJ databases">
        <authorList>
            <person name="Paulsen S."/>
            <person name="Gram L.K."/>
        </authorList>
    </citation>
    <scope>NUCLEOTIDE SEQUENCE [LARGE SCALE GENOMIC DNA]</scope>
    <source>
        <strain evidence="2 3">S2599</strain>
    </source>
</reference>
<protein>
    <submittedName>
        <fullName evidence="2">Rod shape-determining protein MreB</fullName>
    </submittedName>
</protein>
<keyword evidence="1" id="KW-0472">Membrane</keyword>
<proteinExistence type="predicted"/>
<gene>
    <name evidence="2" type="ORF">CWB98_01590</name>
</gene>
<sequence length="198" mass="22244">MLKWTQKKFAPVLYVQIWEDKLKITDIKTKQIYEDVPLLALQSTKSGKKVIAAIGKEANELTSPDIQVINPFSHPRLLFSDFHVGEKILQHAFSTFYKGKFLRLTPKTVIHPMEKIEGGLTMIEVRAFREVALGAGSADSKIHVGCPLSIAQFDFDQVEDIGGINSSQARLKSSDDIGLWPLLWAVLFILVTMYLGTR</sequence>
<name>A0A5S3X3Z1_9GAMM</name>
<accession>A0A5S3X3Z1</accession>
<organism evidence="2 3">
    <name type="scientific">Pseudoalteromonas rubra</name>
    <dbReference type="NCBI Taxonomy" id="43658"/>
    <lineage>
        <taxon>Bacteria</taxon>
        <taxon>Pseudomonadati</taxon>
        <taxon>Pseudomonadota</taxon>
        <taxon>Gammaproteobacteria</taxon>
        <taxon>Alteromonadales</taxon>
        <taxon>Pseudoalteromonadaceae</taxon>
        <taxon>Pseudoalteromonas</taxon>
    </lineage>
</organism>
<comment type="caution">
    <text evidence="2">The sequence shown here is derived from an EMBL/GenBank/DDBJ whole genome shotgun (WGS) entry which is preliminary data.</text>
</comment>
<reference evidence="3" key="2">
    <citation type="submission" date="2019-06" db="EMBL/GenBank/DDBJ databases">
        <title>Co-occurence of chitin degradation, pigmentation and bioactivity in marine Pseudoalteromonas.</title>
        <authorList>
            <person name="Sonnenschein E.C."/>
            <person name="Bech P.K."/>
        </authorList>
    </citation>
    <scope>NUCLEOTIDE SEQUENCE [LARGE SCALE GENOMIC DNA]</scope>
    <source>
        <strain evidence="3">S2599</strain>
    </source>
</reference>
<dbReference type="Proteomes" id="UP000306719">
    <property type="component" value="Unassembled WGS sequence"/>
</dbReference>
<evidence type="ECO:0000256" key="1">
    <source>
        <dbReference type="SAM" id="Phobius"/>
    </source>
</evidence>